<reference evidence="2" key="1">
    <citation type="submission" date="2022-12" db="EMBL/GenBank/DDBJ databases">
        <title>Isolation and characterisation of novel Methanocorpusculum spp. from native Australian herbivores indicates the genus is ancestrally host-associated.</title>
        <authorList>
            <person name="Volmer J.G."/>
            <person name="Soo R.M."/>
            <person name="Evans P.N."/>
            <person name="Hoedt E.C."/>
            <person name="Astorga Alsina A.L."/>
            <person name="Woodcroft B.J."/>
            <person name="Tyson G.W."/>
            <person name="Hugenholtz P."/>
            <person name="Morrison M."/>
        </authorList>
    </citation>
    <scope>NUCLEOTIDE SEQUENCE</scope>
    <source>
        <strain evidence="2">MG</strain>
    </source>
</reference>
<evidence type="ECO:0000256" key="1">
    <source>
        <dbReference type="SAM" id="Coils"/>
    </source>
</evidence>
<evidence type="ECO:0000313" key="2">
    <source>
        <dbReference type="EMBL" id="MCZ0860156.1"/>
    </source>
</evidence>
<evidence type="ECO:0000313" key="3">
    <source>
        <dbReference type="Proteomes" id="UP001141422"/>
    </source>
</evidence>
<sequence length="90" mass="10677">MDEHGGKKIDFVRDALDYWMSVEGKPSELQQQLEMLRSSQKHSDERLNDLNRLIEEKDARIRLLQERIEQQDAIIKTLLKDRNTQIDESP</sequence>
<organism evidence="2 3">
    <name type="scientific">Methanocorpusculum petauri</name>
    <dbReference type="NCBI Taxonomy" id="3002863"/>
    <lineage>
        <taxon>Archaea</taxon>
        <taxon>Methanobacteriati</taxon>
        <taxon>Methanobacteriota</taxon>
        <taxon>Stenosarchaea group</taxon>
        <taxon>Methanomicrobia</taxon>
        <taxon>Methanomicrobiales</taxon>
        <taxon>Methanocorpusculaceae</taxon>
        <taxon>Methanocorpusculum</taxon>
    </lineage>
</organism>
<dbReference type="RefSeq" id="WP_268924378.1">
    <property type="nucleotide sequence ID" value="NZ_JAPTGB010000004.1"/>
</dbReference>
<accession>A0ABT4IEJ1</accession>
<gene>
    <name evidence="2" type="ORF">O0S10_02785</name>
</gene>
<protein>
    <submittedName>
        <fullName evidence="2">Uncharacterized protein</fullName>
    </submittedName>
</protein>
<keyword evidence="3" id="KW-1185">Reference proteome</keyword>
<comment type="caution">
    <text evidence="2">The sequence shown here is derived from an EMBL/GenBank/DDBJ whole genome shotgun (WGS) entry which is preliminary data.</text>
</comment>
<feature type="coiled-coil region" evidence="1">
    <location>
        <begin position="47"/>
        <end position="81"/>
    </location>
</feature>
<name>A0ABT4IEJ1_9EURY</name>
<dbReference type="Proteomes" id="UP001141422">
    <property type="component" value="Unassembled WGS sequence"/>
</dbReference>
<keyword evidence="1" id="KW-0175">Coiled coil</keyword>
<proteinExistence type="predicted"/>
<dbReference type="EMBL" id="JAPTGB010000004">
    <property type="protein sequence ID" value="MCZ0860156.1"/>
    <property type="molecule type" value="Genomic_DNA"/>
</dbReference>